<accession>A0A1V5ZP56</accession>
<reference evidence="1" key="1">
    <citation type="submission" date="2017-02" db="EMBL/GenBank/DDBJ databases">
        <title>Delving into the versatile metabolic prowess of the omnipresent phylum Bacteroidetes.</title>
        <authorList>
            <person name="Nobu M.K."/>
            <person name="Mei R."/>
            <person name="Narihiro T."/>
            <person name="Kuroda K."/>
            <person name="Liu W.-T."/>
        </authorList>
    </citation>
    <scope>NUCLEOTIDE SEQUENCE</scope>
    <source>
        <strain evidence="1">ADurb.Bin160</strain>
    </source>
</reference>
<dbReference type="Pfam" id="PF07230">
    <property type="entry name" value="Portal_T4"/>
    <property type="match status" value="1"/>
</dbReference>
<sequence length="620" mass="70633">MANLKDIFTQLKSVIVGTKTTKIDNTLNSAVADISKYKSNSGRIGYIELINKLLSQGDFKFAESLYGSSQTMNPTMIGQQQRLSRYRTYESIVSCITYCHRALNVLVDNILSPDDITKTSLDIKPKTFLEDEQITGQKIDKIRNIIETLKIENSLDLIVKNTLKFGDFFIEISNSRDALISRSFLVEQYRSEEFGSLHNDLHSSFEVDNFKFSLDFSLLEDNTSIKNPTEKLKNTKLVFHHPRNVVKLQSEVFPVCLGYLVFPKYALNPQQLMNDQLINNICTQILKNIEQKVPEIGEIGNLEKDDLRSILRQMVYESDTNKVLNVRFVTTDKMQHFVIPSTKFYPYGESIFESVSFLAKVLIALETALTISRLNRSTEKRKILIETGLSRDATNAIERFKEQFKKRKIALDDLTVDTVPSAITTFEDIYIPQKDGKPFVDIQTFTEGNIDVRNKTDELKFMRDSLVASLGIPASFLNIEENLSNKSALGEESILFARTIVNHQKYFTAQINDLIQKIVDIIDPEESMNILENVLVAFQTPKSLQFERQSKYIGDLVNLIESLERIGIPKEYSKKKYLSDIDWEDVESYMTSEKIDKSLNVTKDEDTMGGGFTGGGMGGY</sequence>
<name>A0A1V5ZP56_9BACT</name>
<evidence type="ECO:0000313" key="1">
    <source>
        <dbReference type="EMBL" id="OQB42015.1"/>
    </source>
</evidence>
<dbReference type="EMBL" id="MWDB01000007">
    <property type="protein sequence ID" value="OQB42015.1"/>
    <property type="molecule type" value="Genomic_DNA"/>
</dbReference>
<organism evidence="1">
    <name type="scientific">candidate division CPR1 bacterium ADurb.Bin160</name>
    <dbReference type="NCBI Taxonomy" id="1852826"/>
    <lineage>
        <taxon>Bacteria</taxon>
        <taxon>candidate division CPR1</taxon>
    </lineage>
</organism>
<dbReference type="AlphaFoldDB" id="A0A1V5ZP56"/>
<proteinExistence type="predicted"/>
<gene>
    <name evidence="1" type="ORF">BWY04_00501</name>
</gene>
<evidence type="ECO:0008006" key="2">
    <source>
        <dbReference type="Google" id="ProtNLM"/>
    </source>
</evidence>
<comment type="caution">
    <text evidence="1">The sequence shown here is derived from an EMBL/GenBank/DDBJ whole genome shotgun (WGS) entry which is preliminary data.</text>
</comment>
<dbReference type="InterPro" id="IPR010823">
    <property type="entry name" value="Portal_Gp20"/>
</dbReference>
<dbReference type="Proteomes" id="UP000485621">
    <property type="component" value="Unassembled WGS sequence"/>
</dbReference>
<protein>
    <recommendedName>
        <fullName evidence="2">Portal protein</fullName>
    </recommendedName>
</protein>